<feature type="transmembrane region" description="Helical" evidence="5">
    <location>
        <begin position="57"/>
        <end position="84"/>
    </location>
</feature>
<evidence type="ECO:0008006" key="8">
    <source>
        <dbReference type="Google" id="ProtNLM"/>
    </source>
</evidence>
<evidence type="ECO:0000256" key="2">
    <source>
        <dbReference type="ARBA" id="ARBA00022692"/>
    </source>
</evidence>
<reference evidence="6" key="1">
    <citation type="submission" date="2020-08" db="EMBL/GenBank/DDBJ databases">
        <title>Genome public.</title>
        <authorList>
            <person name="Liu C."/>
            <person name="Sun Q."/>
        </authorList>
    </citation>
    <scope>NUCLEOTIDE SEQUENCE</scope>
    <source>
        <strain evidence="6">NSJ-12</strain>
    </source>
</reference>
<proteinExistence type="predicted"/>
<organism evidence="6 7">
    <name type="scientific">Zhenhengia yiwuensis</name>
    <dbReference type="NCBI Taxonomy" id="2763666"/>
    <lineage>
        <taxon>Bacteria</taxon>
        <taxon>Bacillati</taxon>
        <taxon>Bacillota</taxon>
        <taxon>Clostridia</taxon>
        <taxon>Lachnospirales</taxon>
        <taxon>Lachnospiraceae</taxon>
        <taxon>Zhenhengia</taxon>
    </lineage>
</organism>
<evidence type="ECO:0000313" key="7">
    <source>
        <dbReference type="Proteomes" id="UP000655830"/>
    </source>
</evidence>
<comment type="subcellular location">
    <subcellularLocation>
        <location evidence="1">Membrane</location>
        <topology evidence="1">Multi-pass membrane protein</topology>
    </subcellularLocation>
</comment>
<accession>A0A926EK57</accession>
<dbReference type="Proteomes" id="UP000655830">
    <property type="component" value="Unassembled WGS sequence"/>
</dbReference>
<dbReference type="EMBL" id="JACRSY010000012">
    <property type="protein sequence ID" value="MBC8579617.1"/>
    <property type="molecule type" value="Genomic_DNA"/>
</dbReference>
<feature type="transmembrane region" description="Helical" evidence="5">
    <location>
        <begin position="177"/>
        <end position="196"/>
    </location>
</feature>
<keyword evidence="4 5" id="KW-0472">Membrane</keyword>
<gene>
    <name evidence="6" type="ORF">H8718_08750</name>
</gene>
<evidence type="ECO:0000256" key="3">
    <source>
        <dbReference type="ARBA" id="ARBA00022989"/>
    </source>
</evidence>
<evidence type="ECO:0000313" key="6">
    <source>
        <dbReference type="EMBL" id="MBC8579617.1"/>
    </source>
</evidence>
<dbReference type="Gene3D" id="1.20.1540.10">
    <property type="entry name" value="Rhomboid-like"/>
    <property type="match status" value="1"/>
</dbReference>
<sequence>MQWLYKLEKKFGKYAIPNLMLYILSLQAIVFLAVNLLGPGILSALVFDRDLILSGQVWRLITFIFVPDDFNPLWFILMLFIYYSISNQIERIIGSFNFNVFYFSSIIATIAVCFIFDIRLLSLAYYINLSLFIAFATLMPDATFYLYFFIPFKAKYLLVFYFVILGMQMLTGGLPTIALICSSLLGYFIFFAYPALKHQKLRRKGLAGQKQFRAAKRELDAEKRAPIKVAFHKCHVCGKTELDDPDMEFRYCSKCNGNYEYCMDHLRNHEHVK</sequence>
<dbReference type="RefSeq" id="WP_249332622.1">
    <property type="nucleotide sequence ID" value="NZ_JACRSY010000012.1"/>
</dbReference>
<keyword evidence="2 5" id="KW-0812">Transmembrane</keyword>
<dbReference type="GO" id="GO:0016020">
    <property type="term" value="C:membrane"/>
    <property type="evidence" value="ECO:0007669"/>
    <property type="project" value="UniProtKB-SubCell"/>
</dbReference>
<keyword evidence="3 5" id="KW-1133">Transmembrane helix</keyword>
<protein>
    <recommendedName>
        <fullName evidence="8">Peptidase S54 rhomboid domain-containing protein</fullName>
    </recommendedName>
</protein>
<evidence type="ECO:0000256" key="1">
    <source>
        <dbReference type="ARBA" id="ARBA00004141"/>
    </source>
</evidence>
<keyword evidence="7" id="KW-1185">Reference proteome</keyword>
<feature type="transmembrane region" description="Helical" evidence="5">
    <location>
        <begin position="154"/>
        <end position="171"/>
    </location>
</feature>
<feature type="transmembrane region" description="Helical" evidence="5">
    <location>
        <begin position="21"/>
        <end position="45"/>
    </location>
</feature>
<comment type="caution">
    <text evidence="6">The sequence shown here is derived from an EMBL/GenBank/DDBJ whole genome shotgun (WGS) entry which is preliminary data.</text>
</comment>
<dbReference type="AlphaFoldDB" id="A0A926EK57"/>
<feature type="transmembrane region" description="Helical" evidence="5">
    <location>
        <begin position="124"/>
        <end position="147"/>
    </location>
</feature>
<dbReference type="SUPFAM" id="SSF144091">
    <property type="entry name" value="Rhomboid-like"/>
    <property type="match status" value="1"/>
</dbReference>
<name>A0A926EK57_9FIRM</name>
<feature type="transmembrane region" description="Helical" evidence="5">
    <location>
        <begin position="96"/>
        <end position="118"/>
    </location>
</feature>
<dbReference type="InterPro" id="IPR035952">
    <property type="entry name" value="Rhomboid-like_sf"/>
</dbReference>
<evidence type="ECO:0000256" key="5">
    <source>
        <dbReference type="SAM" id="Phobius"/>
    </source>
</evidence>
<evidence type="ECO:0000256" key="4">
    <source>
        <dbReference type="ARBA" id="ARBA00023136"/>
    </source>
</evidence>